<dbReference type="GeneID" id="85380454"/>
<feature type="region of interest" description="Disordered" evidence="1">
    <location>
        <begin position="95"/>
        <end position="117"/>
    </location>
</feature>
<comment type="caution">
    <text evidence="2">The sequence shown here is derived from an EMBL/GenBank/DDBJ whole genome shotgun (WGS) entry which is preliminary data.</text>
</comment>
<keyword evidence="3" id="KW-1185">Reference proteome</keyword>
<dbReference type="Proteomes" id="UP001241169">
    <property type="component" value="Unassembled WGS sequence"/>
</dbReference>
<evidence type="ECO:0000313" key="3">
    <source>
        <dbReference type="Proteomes" id="UP001241169"/>
    </source>
</evidence>
<reference evidence="2 3" key="1">
    <citation type="submission" date="2016-10" db="EMBL/GenBank/DDBJ databases">
        <title>The genome sequence of Colletotrichum fioriniae PJ7.</title>
        <authorList>
            <person name="Baroncelli R."/>
        </authorList>
    </citation>
    <scope>NUCLEOTIDE SEQUENCE [LARGE SCALE GENOMIC DNA]</scope>
    <source>
        <strain evidence="2 3">IMI 384185</strain>
    </source>
</reference>
<feature type="compositionally biased region" description="Low complexity" evidence="1">
    <location>
        <begin position="107"/>
        <end position="117"/>
    </location>
</feature>
<protein>
    <submittedName>
        <fullName evidence="2">Uncharacterized protein</fullName>
    </submittedName>
</protein>
<gene>
    <name evidence="2" type="ORF">CPAR01_12298</name>
</gene>
<accession>A0ABQ9S9K4</accession>
<dbReference type="EMBL" id="MOPA01000010">
    <property type="protein sequence ID" value="KAK1529986.1"/>
    <property type="molecule type" value="Genomic_DNA"/>
</dbReference>
<name>A0ABQ9S9K4_9PEZI</name>
<sequence>MVGVLVLKPFPPPAILVFHPRSYANAPLKSPSRVPESPSSKKNAHLAAGRNQSPAPLSFSSVALTAILRCPESAHAKTEELDILDDATLEANISHSSGDMSEERSTSADSAQAAQRDQAQRMAAVVAQGETYFGVDREARTSFPDQMEHDGIEIRGFNSRFLVAQV</sequence>
<feature type="region of interest" description="Disordered" evidence="1">
    <location>
        <begin position="27"/>
        <end position="53"/>
    </location>
</feature>
<dbReference type="RefSeq" id="XP_060345340.1">
    <property type="nucleotide sequence ID" value="XM_060496555.1"/>
</dbReference>
<proteinExistence type="predicted"/>
<organism evidence="2 3">
    <name type="scientific">Colletotrichum paranaense</name>
    <dbReference type="NCBI Taxonomy" id="1914294"/>
    <lineage>
        <taxon>Eukaryota</taxon>
        <taxon>Fungi</taxon>
        <taxon>Dikarya</taxon>
        <taxon>Ascomycota</taxon>
        <taxon>Pezizomycotina</taxon>
        <taxon>Sordariomycetes</taxon>
        <taxon>Hypocreomycetidae</taxon>
        <taxon>Glomerellales</taxon>
        <taxon>Glomerellaceae</taxon>
        <taxon>Colletotrichum</taxon>
        <taxon>Colletotrichum acutatum species complex</taxon>
    </lineage>
</organism>
<evidence type="ECO:0000313" key="2">
    <source>
        <dbReference type="EMBL" id="KAK1529986.1"/>
    </source>
</evidence>
<evidence type="ECO:0000256" key="1">
    <source>
        <dbReference type="SAM" id="MobiDB-lite"/>
    </source>
</evidence>